<keyword evidence="5 11" id="KW-0472">Membrane</keyword>
<comment type="pathway">
    <text evidence="11">Phospholipid metabolism; phosphatidylethanolamine biosynthesis; phosphatidylethanolamine from CDP-diacylglycerol: step 2/2.</text>
</comment>
<dbReference type="InterPro" id="IPR033175">
    <property type="entry name" value="PSD-A"/>
</dbReference>
<keyword evidence="7 11" id="KW-0594">Phospholipid biosynthesis</keyword>
<dbReference type="EMBL" id="CP001818">
    <property type="protein sequence ID" value="ACZ18510.1"/>
    <property type="molecule type" value="Genomic_DNA"/>
</dbReference>
<protein>
    <recommendedName>
        <fullName evidence="11">Phosphatidylserine decarboxylase proenzyme</fullName>
        <ecNumber evidence="11">4.1.1.65</ecNumber>
    </recommendedName>
    <component>
        <recommendedName>
            <fullName evidence="11">Phosphatidylserine decarboxylase alpha chain</fullName>
        </recommendedName>
    </component>
    <component>
        <recommendedName>
            <fullName evidence="11">Phosphatidylserine decarboxylase beta chain</fullName>
        </recommendedName>
    </component>
</protein>
<sequence>MINRHGLPSIGAVLFMMAGAWFISRPVSLALALPLGFLFWFYRDPERRPPEDPSVWVSPADGKVVEIQPIDDPVVGRCCKVGIFMSPLDVHVNRMPFQGEVFHLRYVPGRKWLAFEPKASENNERLYVGIRTPHGDAMLVQIAGLLARRIVAWAPVGSRFARGERYGMIKLGSKVDLYLPASVEPVVSLGQRVRAGETPVGVVKS</sequence>
<keyword evidence="8 11" id="KW-0456">Lyase</keyword>
<dbReference type="UniPathway" id="UPA00558">
    <property type="reaction ID" value="UER00616"/>
</dbReference>
<dbReference type="RefSeq" id="WP_012869026.1">
    <property type="nucleotide sequence ID" value="NC_013522.1"/>
</dbReference>
<evidence type="ECO:0000313" key="14">
    <source>
        <dbReference type="Proteomes" id="UP000002030"/>
    </source>
</evidence>
<dbReference type="GO" id="GO:0006646">
    <property type="term" value="P:phosphatidylethanolamine biosynthetic process"/>
    <property type="evidence" value="ECO:0007669"/>
    <property type="project" value="UniProtKB-UniRule"/>
</dbReference>
<keyword evidence="1 11" id="KW-1003">Cell membrane</keyword>
<evidence type="ECO:0000256" key="4">
    <source>
        <dbReference type="ARBA" id="ARBA00023098"/>
    </source>
</evidence>
<keyword evidence="14" id="KW-1185">Reference proteome</keyword>
<evidence type="ECO:0000256" key="2">
    <source>
        <dbReference type="ARBA" id="ARBA00022516"/>
    </source>
</evidence>
<evidence type="ECO:0000256" key="1">
    <source>
        <dbReference type="ARBA" id="ARBA00022475"/>
    </source>
</evidence>
<dbReference type="AlphaFoldDB" id="D1B8A7"/>
<proteinExistence type="inferred from homology"/>
<feature type="chain" id="PRO_5023503573" description="Phosphatidylserine decarboxylase beta chain" evidence="11">
    <location>
        <begin position="1"/>
        <end position="172"/>
    </location>
</feature>
<dbReference type="NCBIfam" id="NF003685">
    <property type="entry name" value="PRK05305.2-5"/>
    <property type="match status" value="1"/>
</dbReference>
<evidence type="ECO:0000256" key="5">
    <source>
        <dbReference type="ARBA" id="ARBA00023136"/>
    </source>
</evidence>
<feature type="transmembrane region" description="Helical" evidence="12">
    <location>
        <begin position="12"/>
        <end position="42"/>
    </location>
</feature>
<dbReference type="EC" id="4.1.1.65" evidence="11"/>
<comment type="PTM">
    <text evidence="11">Is synthesized initially as an inactive proenzyme. Formation of the active enzyme involves a self-maturation process in which the active site pyruvoyl group is generated from an internal serine residue via an autocatalytic post-translational modification. Two non-identical subunits are generated from the proenzyme in this reaction, and the pyruvate is formed at the N-terminus of the alpha chain, which is derived from the carboxyl end of the proenzyme. The post-translation cleavage follows an unusual pathway, termed non-hydrolytic serinolysis, in which the side chain hydroxyl group of the serine supplies its oxygen atom to form the C-terminus of the beta chain, while the remainder of the serine residue undergoes an oxidative deamination to produce ammonia and the pyruvoyl prosthetic group on the alpha chain.</text>
</comment>
<dbReference type="GO" id="GO:0005886">
    <property type="term" value="C:plasma membrane"/>
    <property type="evidence" value="ECO:0007669"/>
    <property type="project" value="UniProtKB-SubCell"/>
</dbReference>
<keyword evidence="3 11" id="KW-0210">Decarboxylase</keyword>
<keyword evidence="6 11" id="KW-0865">Zymogen</keyword>
<comment type="subcellular location">
    <subcellularLocation>
        <location evidence="11">Cell membrane</location>
        <topology evidence="11">Peripheral membrane protein</topology>
    </subcellularLocation>
</comment>
<feature type="site" description="Cleavage (non-hydrolytic); by autocatalysis" evidence="11">
    <location>
        <begin position="172"/>
        <end position="173"/>
    </location>
</feature>
<feature type="modified residue" description="Pyruvic acid (Ser); by autocatalysis" evidence="11">
    <location>
        <position position="173"/>
    </location>
</feature>
<dbReference type="KEGG" id="tai:Taci_0273"/>
<name>D1B8A7_THEAS</name>
<keyword evidence="12" id="KW-0812">Transmembrane</keyword>
<dbReference type="HAMAP" id="MF_00664">
    <property type="entry name" value="PS_decarb_PSD_A"/>
    <property type="match status" value="1"/>
</dbReference>
<feature type="active site" description="Schiff-base intermediate with substrate; via pyruvic acid" evidence="11">
    <location>
        <position position="173"/>
    </location>
</feature>
<organism evidence="13 14">
    <name type="scientific">Thermanaerovibrio acidaminovorans (strain ATCC 49978 / DSM 6589 / Su883)</name>
    <name type="common">Selenomonas acidaminovorans</name>
    <dbReference type="NCBI Taxonomy" id="525903"/>
    <lineage>
        <taxon>Bacteria</taxon>
        <taxon>Thermotogati</taxon>
        <taxon>Synergistota</taxon>
        <taxon>Synergistia</taxon>
        <taxon>Synergistales</taxon>
        <taxon>Synergistaceae</taxon>
        <taxon>Thermanaerovibrio</taxon>
    </lineage>
</organism>
<dbReference type="PATRIC" id="fig|525903.6.peg.278"/>
<evidence type="ECO:0000256" key="7">
    <source>
        <dbReference type="ARBA" id="ARBA00023209"/>
    </source>
</evidence>
<dbReference type="PANTHER" id="PTHR35809:SF1">
    <property type="entry name" value="ARCHAETIDYLSERINE DECARBOXYLASE PROENZYME-RELATED"/>
    <property type="match status" value="1"/>
</dbReference>
<comment type="cofactor">
    <cofactor evidence="11">
        <name>pyruvate</name>
        <dbReference type="ChEBI" id="CHEBI:15361"/>
    </cofactor>
    <text evidence="11">Binds 1 pyruvoyl group covalently per subunit.</text>
</comment>
<dbReference type="HOGENOM" id="CLU_072492_2_0_0"/>
<keyword evidence="4 11" id="KW-0443">Lipid metabolism</keyword>
<dbReference type="EnsemblBacteria" id="ACZ18510">
    <property type="protein sequence ID" value="ACZ18510"/>
    <property type="gene ID" value="Taci_0273"/>
</dbReference>
<evidence type="ECO:0000313" key="13">
    <source>
        <dbReference type="EMBL" id="ACZ18510.1"/>
    </source>
</evidence>
<gene>
    <name evidence="11" type="primary">psd</name>
    <name evidence="13" type="ordered locus">Taci_0273</name>
</gene>
<reference evidence="13 14" key="1">
    <citation type="journal article" date="2009" name="Stand. Genomic Sci.">
        <title>Complete genome sequence of Thermanaerovibrio acidaminovorans type strain (Su883).</title>
        <authorList>
            <person name="Chovatia M."/>
            <person name="Sikorski J."/>
            <person name="Schroder M."/>
            <person name="Lapidus A."/>
            <person name="Nolan M."/>
            <person name="Tice H."/>
            <person name="Glavina Del Rio T."/>
            <person name="Copeland A."/>
            <person name="Cheng J.F."/>
            <person name="Lucas S."/>
            <person name="Chen F."/>
            <person name="Bruce D."/>
            <person name="Goodwin L."/>
            <person name="Pitluck S."/>
            <person name="Ivanova N."/>
            <person name="Mavromatis K."/>
            <person name="Ovchinnikova G."/>
            <person name="Pati A."/>
            <person name="Chen A."/>
            <person name="Palaniappan K."/>
            <person name="Land M."/>
            <person name="Hauser L."/>
            <person name="Chang Y.J."/>
            <person name="Jeffries C.D."/>
            <person name="Chain P."/>
            <person name="Saunders E."/>
            <person name="Detter J.C."/>
            <person name="Brettin T."/>
            <person name="Rohde M."/>
            <person name="Goker M."/>
            <person name="Spring S."/>
            <person name="Bristow J."/>
            <person name="Markowitz V."/>
            <person name="Hugenholtz P."/>
            <person name="Kyrpides N.C."/>
            <person name="Klenk H.P."/>
            <person name="Eisen J.A."/>
        </authorList>
    </citation>
    <scope>NUCLEOTIDE SEQUENCE [LARGE SCALE GENOMIC DNA]</scope>
    <source>
        <strain evidence="14">ATCC 49978 / DSM 6589 / Su883</strain>
    </source>
</reference>
<dbReference type="Proteomes" id="UP000002030">
    <property type="component" value="Chromosome"/>
</dbReference>
<evidence type="ECO:0000256" key="6">
    <source>
        <dbReference type="ARBA" id="ARBA00023145"/>
    </source>
</evidence>
<dbReference type="InterPro" id="IPR003817">
    <property type="entry name" value="PS_Dcarbxylase"/>
</dbReference>
<dbReference type="STRING" id="525903.Taci_0273"/>
<dbReference type="PANTHER" id="PTHR35809">
    <property type="entry name" value="ARCHAETIDYLSERINE DECARBOXYLASE PROENZYME-RELATED"/>
    <property type="match status" value="1"/>
</dbReference>
<keyword evidence="2 11" id="KW-0444">Lipid biosynthesis</keyword>
<dbReference type="OrthoDB" id="9790893at2"/>
<comment type="similarity">
    <text evidence="11">Belongs to the phosphatidylserine decarboxylase family. PSD-A subfamily.</text>
</comment>
<comment type="catalytic activity">
    <reaction evidence="11">
        <text>a 1,2-diacyl-sn-glycero-3-phospho-L-serine + H(+) = a 1,2-diacyl-sn-glycero-3-phosphoethanolamine + CO2</text>
        <dbReference type="Rhea" id="RHEA:20828"/>
        <dbReference type="ChEBI" id="CHEBI:15378"/>
        <dbReference type="ChEBI" id="CHEBI:16526"/>
        <dbReference type="ChEBI" id="CHEBI:57262"/>
        <dbReference type="ChEBI" id="CHEBI:64612"/>
        <dbReference type="EC" id="4.1.1.65"/>
    </reaction>
</comment>
<evidence type="ECO:0000256" key="3">
    <source>
        <dbReference type="ARBA" id="ARBA00022793"/>
    </source>
</evidence>
<evidence type="ECO:0000256" key="9">
    <source>
        <dbReference type="ARBA" id="ARBA00023264"/>
    </source>
</evidence>
<accession>D1B8A7</accession>
<feature type="chain" id="PRO_5023503572" description="Phosphatidylserine decarboxylase alpha chain" evidence="11">
    <location>
        <begin position="173"/>
        <end position="205"/>
    </location>
</feature>
<evidence type="ECO:0000256" key="8">
    <source>
        <dbReference type="ARBA" id="ARBA00023239"/>
    </source>
</evidence>
<evidence type="ECO:0000256" key="12">
    <source>
        <dbReference type="SAM" id="Phobius"/>
    </source>
</evidence>
<evidence type="ECO:0000256" key="10">
    <source>
        <dbReference type="ARBA" id="ARBA00023317"/>
    </source>
</evidence>
<keyword evidence="9 11" id="KW-1208">Phospholipid metabolism</keyword>
<comment type="subunit">
    <text evidence="11">Heterodimer of a large membrane-associated beta subunit and a small pyruvoyl-containing alpha subunit.</text>
</comment>
<keyword evidence="12" id="KW-1133">Transmembrane helix</keyword>
<keyword evidence="10 11" id="KW-0670">Pyruvate</keyword>
<dbReference type="Pfam" id="PF02666">
    <property type="entry name" value="PS_Dcarbxylase"/>
    <property type="match status" value="1"/>
</dbReference>
<dbReference type="eggNOG" id="COG0688">
    <property type="taxonomic scope" value="Bacteria"/>
</dbReference>
<comment type="function">
    <text evidence="11">Catalyzes the formation of phosphatidylethanolamine (PtdEtn) from phosphatidylserine (PtdSer).</text>
</comment>
<evidence type="ECO:0000256" key="11">
    <source>
        <dbReference type="HAMAP-Rule" id="MF_00664"/>
    </source>
</evidence>
<dbReference type="GO" id="GO:0004609">
    <property type="term" value="F:phosphatidylserine decarboxylase activity"/>
    <property type="evidence" value="ECO:0007669"/>
    <property type="project" value="UniProtKB-UniRule"/>
</dbReference>